<dbReference type="AlphaFoldDB" id="A0A6P2BWF1"/>
<sequence length="250" mass="26049">MRHLYGTALAIVLTAVMFFAGAWGYHELLNPTALPGQSSALPAGGGSLLSNSSALLALAAVVATGLLAGLLVIIRRLSPLAVGLPGLLLLAWTGLYLVSVQRAVDLIPLRTQAFGAGWQALLCNGLLTAAGVVMVLPMCIPSRWRAPRHGDGTEPESSADDYLAAVKTDAPPLRRRRSEPELVGTVLPRNTTGIPLPAEDAFVPTGATSPVDTTRITGASRVLRNTGSFRAVPNPYAPNRPPDPMGPGGR</sequence>
<gene>
    <name evidence="3" type="ORF">EAS64_28905</name>
</gene>
<reference evidence="3 4" key="1">
    <citation type="submission" date="2018-11" db="EMBL/GenBank/DDBJ databases">
        <title>Trebonia kvetii gen.nov., sp.nov., a novel acidophilic actinobacterium, and proposal of the new actinobacterial family Treboniaceae fam. nov.</title>
        <authorList>
            <person name="Rapoport D."/>
            <person name="Sagova-Mareckova M."/>
            <person name="Sedlacek I."/>
            <person name="Provaznik J."/>
            <person name="Kralova S."/>
            <person name="Pavlinic D."/>
            <person name="Benes V."/>
            <person name="Kopecky J."/>
        </authorList>
    </citation>
    <scope>NUCLEOTIDE SEQUENCE [LARGE SCALE GENOMIC DNA]</scope>
    <source>
        <strain evidence="3 4">15Tr583</strain>
    </source>
</reference>
<feature type="transmembrane region" description="Helical" evidence="2">
    <location>
        <begin position="48"/>
        <end position="73"/>
    </location>
</feature>
<comment type="caution">
    <text evidence="3">The sequence shown here is derived from an EMBL/GenBank/DDBJ whole genome shotgun (WGS) entry which is preliminary data.</text>
</comment>
<name>A0A6P2BWF1_9ACTN</name>
<feature type="transmembrane region" description="Helical" evidence="2">
    <location>
        <begin position="80"/>
        <end position="98"/>
    </location>
</feature>
<organism evidence="3 4">
    <name type="scientific">Trebonia kvetii</name>
    <dbReference type="NCBI Taxonomy" id="2480626"/>
    <lineage>
        <taxon>Bacteria</taxon>
        <taxon>Bacillati</taxon>
        <taxon>Actinomycetota</taxon>
        <taxon>Actinomycetes</taxon>
        <taxon>Streptosporangiales</taxon>
        <taxon>Treboniaceae</taxon>
        <taxon>Trebonia</taxon>
    </lineage>
</organism>
<proteinExistence type="predicted"/>
<feature type="region of interest" description="Disordered" evidence="1">
    <location>
        <begin position="226"/>
        <end position="250"/>
    </location>
</feature>
<keyword evidence="2" id="KW-1133">Transmembrane helix</keyword>
<evidence type="ECO:0000256" key="2">
    <source>
        <dbReference type="SAM" id="Phobius"/>
    </source>
</evidence>
<evidence type="ECO:0000313" key="4">
    <source>
        <dbReference type="Proteomes" id="UP000460272"/>
    </source>
</evidence>
<keyword evidence="4" id="KW-1185">Reference proteome</keyword>
<dbReference type="RefSeq" id="WP_145858195.1">
    <property type="nucleotide sequence ID" value="NZ_RPFW01000006.1"/>
</dbReference>
<accession>A0A6P2BWF1</accession>
<evidence type="ECO:0000313" key="3">
    <source>
        <dbReference type="EMBL" id="TVZ01523.1"/>
    </source>
</evidence>
<keyword evidence="2" id="KW-0812">Transmembrane</keyword>
<feature type="compositionally biased region" description="Pro residues" evidence="1">
    <location>
        <begin position="235"/>
        <end position="250"/>
    </location>
</feature>
<dbReference type="EMBL" id="RPFW01000006">
    <property type="protein sequence ID" value="TVZ01523.1"/>
    <property type="molecule type" value="Genomic_DNA"/>
</dbReference>
<feature type="transmembrane region" description="Helical" evidence="2">
    <location>
        <begin position="118"/>
        <end position="140"/>
    </location>
</feature>
<evidence type="ECO:0000256" key="1">
    <source>
        <dbReference type="SAM" id="MobiDB-lite"/>
    </source>
</evidence>
<dbReference type="Proteomes" id="UP000460272">
    <property type="component" value="Unassembled WGS sequence"/>
</dbReference>
<keyword evidence="2" id="KW-0472">Membrane</keyword>
<protein>
    <submittedName>
        <fullName evidence="3">Uncharacterized protein</fullName>
    </submittedName>
</protein>